<dbReference type="PANTHER" id="PTHR10302">
    <property type="entry name" value="SINGLE-STRANDED DNA-BINDING PROTEIN"/>
    <property type="match status" value="1"/>
</dbReference>
<gene>
    <name evidence="5" type="ORF">A2Z86_09805</name>
</gene>
<evidence type="ECO:0000313" key="6">
    <source>
        <dbReference type="Proteomes" id="UP000176992"/>
    </source>
</evidence>
<comment type="caution">
    <text evidence="2">Lacks conserved residue(s) required for the propagation of feature annotation.</text>
</comment>
<sequence>MAQRDLNKVILIGNIGRDPDLRQTDNGSAITTFSLATNTTWVNREGTRNERTEWHNIVAWNRLAEICHQIIRKGDQVYIEGRLRTRTWIDESEERHHKTEIIAEQMIKLSRRSAQDAGVERQELEGGIGNFTADGSPLLEDNQEPEKFQ</sequence>
<dbReference type="CDD" id="cd04496">
    <property type="entry name" value="SSB_OBF"/>
    <property type="match status" value="1"/>
</dbReference>
<reference evidence="5 6" key="1">
    <citation type="journal article" date="2016" name="Nat. Commun.">
        <title>Thousands of microbial genomes shed light on interconnected biogeochemical processes in an aquifer system.</title>
        <authorList>
            <person name="Anantharaman K."/>
            <person name="Brown C.T."/>
            <person name="Hug L.A."/>
            <person name="Sharon I."/>
            <person name="Castelle C.J."/>
            <person name="Probst A.J."/>
            <person name="Thomas B.C."/>
            <person name="Singh A."/>
            <person name="Wilkins M.J."/>
            <person name="Karaoz U."/>
            <person name="Brodie E.L."/>
            <person name="Williams K.H."/>
            <person name="Hubbard S.S."/>
            <person name="Banfield J.F."/>
        </authorList>
    </citation>
    <scope>NUCLEOTIDE SEQUENCE [LARGE SCALE GENOMIC DNA]</scope>
</reference>
<organism evidence="5 6">
    <name type="scientific">Candidatus Glassbacteria bacterium GWA2_58_10</name>
    <dbReference type="NCBI Taxonomy" id="1817865"/>
    <lineage>
        <taxon>Bacteria</taxon>
        <taxon>Candidatus Glassiibacteriota</taxon>
    </lineage>
</organism>
<proteinExistence type="inferred from homology"/>
<evidence type="ECO:0000256" key="4">
    <source>
        <dbReference type="SAM" id="MobiDB-lite"/>
    </source>
</evidence>
<accession>A0A1F5YDF1</accession>
<keyword evidence="1 2" id="KW-0238">DNA-binding</keyword>
<dbReference type="AlphaFoldDB" id="A0A1F5YDF1"/>
<dbReference type="GO" id="GO:0006260">
    <property type="term" value="P:DNA replication"/>
    <property type="evidence" value="ECO:0007669"/>
    <property type="project" value="InterPro"/>
</dbReference>
<evidence type="ECO:0000256" key="2">
    <source>
        <dbReference type="HAMAP-Rule" id="MF_00984"/>
    </source>
</evidence>
<dbReference type="HAMAP" id="MF_00984">
    <property type="entry name" value="SSB"/>
    <property type="match status" value="1"/>
</dbReference>
<dbReference type="NCBIfam" id="TIGR00621">
    <property type="entry name" value="ssb"/>
    <property type="match status" value="1"/>
</dbReference>
<feature type="region of interest" description="Disordered" evidence="4">
    <location>
        <begin position="113"/>
        <end position="149"/>
    </location>
</feature>
<name>A0A1F5YDF1_9BACT</name>
<dbReference type="InterPro" id="IPR000424">
    <property type="entry name" value="Primosome_PriB/ssb"/>
</dbReference>
<evidence type="ECO:0000313" key="5">
    <source>
        <dbReference type="EMBL" id="OGF98227.1"/>
    </source>
</evidence>
<dbReference type="PIRSF" id="PIRSF002070">
    <property type="entry name" value="SSB"/>
    <property type="match status" value="1"/>
</dbReference>
<dbReference type="GO" id="GO:0009295">
    <property type="term" value="C:nucleoid"/>
    <property type="evidence" value="ECO:0007669"/>
    <property type="project" value="TreeGrafter"/>
</dbReference>
<evidence type="ECO:0000256" key="1">
    <source>
        <dbReference type="ARBA" id="ARBA00023125"/>
    </source>
</evidence>
<comment type="subunit">
    <text evidence="2">Homotetramer.</text>
</comment>
<evidence type="ECO:0000256" key="3">
    <source>
        <dbReference type="PIRNR" id="PIRNR002070"/>
    </source>
</evidence>
<dbReference type="PANTHER" id="PTHR10302:SF27">
    <property type="entry name" value="SINGLE-STRANDED DNA-BINDING PROTEIN"/>
    <property type="match status" value="1"/>
</dbReference>
<dbReference type="Pfam" id="PF00436">
    <property type="entry name" value="SSB"/>
    <property type="match status" value="1"/>
</dbReference>
<dbReference type="Gene3D" id="2.40.50.140">
    <property type="entry name" value="Nucleic acid-binding proteins"/>
    <property type="match status" value="1"/>
</dbReference>
<dbReference type="EMBL" id="MFIV01000146">
    <property type="protein sequence ID" value="OGF98227.1"/>
    <property type="molecule type" value="Genomic_DNA"/>
</dbReference>
<dbReference type="GO" id="GO:0003697">
    <property type="term" value="F:single-stranded DNA binding"/>
    <property type="evidence" value="ECO:0007669"/>
    <property type="project" value="UniProtKB-UniRule"/>
</dbReference>
<dbReference type="InterPro" id="IPR012340">
    <property type="entry name" value="NA-bd_OB-fold"/>
</dbReference>
<dbReference type="Proteomes" id="UP000176992">
    <property type="component" value="Unassembled WGS sequence"/>
</dbReference>
<dbReference type="InterPro" id="IPR011344">
    <property type="entry name" value="ssDNA-bd"/>
</dbReference>
<comment type="caution">
    <text evidence="5">The sequence shown here is derived from an EMBL/GenBank/DDBJ whole genome shotgun (WGS) entry which is preliminary data.</text>
</comment>
<protein>
    <recommendedName>
        <fullName evidence="2 3">Single-stranded DNA-binding protein</fullName>
        <shortName evidence="2">SSB</shortName>
    </recommendedName>
</protein>
<dbReference type="PROSITE" id="PS50935">
    <property type="entry name" value="SSB"/>
    <property type="match status" value="1"/>
</dbReference>
<dbReference type="SUPFAM" id="SSF50249">
    <property type="entry name" value="Nucleic acid-binding proteins"/>
    <property type="match status" value="1"/>
</dbReference>